<keyword evidence="1" id="KW-1133">Transmembrane helix</keyword>
<dbReference type="AlphaFoldDB" id="A0A9Y1BSU7"/>
<proteinExistence type="predicted"/>
<accession>A0A9Y1BSU7</accession>
<name>A0A9Y1BSU7_9ARCH</name>
<dbReference type="EMBL" id="CP084167">
    <property type="protein sequence ID" value="UJG44452.1"/>
    <property type="molecule type" value="Genomic_DNA"/>
</dbReference>
<protein>
    <submittedName>
        <fullName evidence="2">Uncharacterized protein</fullName>
    </submittedName>
</protein>
<feature type="transmembrane region" description="Helical" evidence="1">
    <location>
        <begin position="274"/>
        <end position="292"/>
    </location>
</feature>
<evidence type="ECO:0000256" key="1">
    <source>
        <dbReference type="SAM" id="Phobius"/>
    </source>
</evidence>
<evidence type="ECO:0000313" key="2">
    <source>
        <dbReference type="EMBL" id="UJG44452.1"/>
    </source>
</evidence>
<reference evidence="2" key="1">
    <citation type="journal article" date="2022" name="Nat. Microbiol.">
        <title>Unique mobile elements and scalable gene flow at the prokaryote-eukaryote boundary revealed by circularized Asgard archaea genomes.</title>
        <authorList>
            <person name="Wu F."/>
            <person name="Speth D.R."/>
            <person name="Philosof A."/>
            <person name="Cremiere A."/>
            <person name="Narayanan A."/>
            <person name="Barco R.A."/>
            <person name="Connon S.A."/>
            <person name="Amend J.P."/>
            <person name="Antoshechkin I.A."/>
            <person name="Orphan V.J."/>
        </authorList>
    </citation>
    <scope>NUCLEOTIDE SEQUENCE</scope>
    <source>
        <strain evidence="2">PR6</strain>
    </source>
</reference>
<keyword evidence="1" id="KW-0812">Transmembrane</keyword>
<dbReference type="Proteomes" id="UP001200513">
    <property type="component" value="Chromosome"/>
</dbReference>
<keyword evidence="1" id="KW-0472">Membrane</keyword>
<sequence length="326" mass="37343">MKKRKGWILLFLTFIVLSSSLQIHNNLLFADNTRKKDYVEIIDQIVGNLFSSEPLNVIRLGDSVIISVNNPMVFFNFDYDSDWIYVPPGKEHFFEVRSLFCAYVKLINAEVVSISYPPIIIPDEHVTLVPKEIIEMFDNPVNDSVWKFDAPPYYEDSSIWGETTADEIYQINKTTIKLLCTAKESDDDRITIHIRVTEHPAFMTITLLPDENGVMSTIPYFSVGAERAKYSSGERIPLTTDEMGVSPGIVQGENFQPEFLDYFFESPLPTAYEIALPVSVALALPVPLFYYLKNKNVKLNTNVQKRVKHKKEKNDMLKASILKNKR</sequence>
<gene>
    <name evidence="2" type="ORF">K9W46_04540</name>
</gene>
<organism evidence="2">
    <name type="scientific">Candidatus Heimdallarchaeum endolithica</name>
    <dbReference type="NCBI Taxonomy" id="2876572"/>
    <lineage>
        <taxon>Archaea</taxon>
        <taxon>Promethearchaeati</taxon>
        <taxon>Candidatus Heimdallarchaeota</taxon>
        <taxon>Candidatus Heimdallarchaeia (ex Rinke et al. 2021) (nom. nud.)</taxon>
        <taxon>Candidatus Heimdallarchaeales</taxon>
        <taxon>Candidatus Heimdallarchaeaceae</taxon>
        <taxon>Candidatus Heimdallarchaeum</taxon>
    </lineage>
</organism>